<protein>
    <recommendedName>
        <fullName evidence="2">ATP-dependent dethiobiotin synthetase BioD</fullName>
        <ecNumber evidence="2">6.3.3.3</ecNumber>
    </recommendedName>
    <alternativeName>
        <fullName evidence="2">DTB synthetase</fullName>
        <shortName evidence="2">DTBS</shortName>
    </alternativeName>
    <alternativeName>
        <fullName evidence="2">Dethiobiotin synthase</fullName>
    </alternativeName>
</protein>
<feature type="binding site" evidence="2">
    <location>
        <position position="283"/>
    </location>
    <ligand>
        <name>Mg(2+)</name>
        <dbReference type="ChEBI" id="CHEBI:18420"/>
    </ligand>
</feature>
<keyword evidence="2" id="KW-0067">ATP-binding</keyword>
<dbReference type="AlphaFoldDB" id="A0A511BQI0"/>
<dbReference type="Gene3D" id="3.40.50.150">
    <property type="entry name" value="Vaccinia Virus protein VP39"/>
    <property type="match status" value="1"/>
</dbReference>
<dbReference type="NCBIfam" id="TIGR00347">
    <property type="entry name" value="bioD"/>
    <property type="match status" value="1"/>
</dbReference>
<dbReference type="InterPro" id="IPR029063">
    <property type="entry name" value="SAM-dependent_MTases_sf"/>
</dbReference>
<evidence type="ECO:0000256" key="1">
    <source>
        <dbReference type="ARBA" id="ARBA00022756"/>
    </source>
</evidence>
<dbReference type="PANTHER" id="PTHR43210">
    <property type="entry name" value="DETHIOBIOTIN SYNTHETASE"/>
    <property type="match status" value="1"/>
</dbReference>
<dbReference type="InterPro" id="IPR004472">
    <property type="entry name" value="DTB_synth_BioD"/>
</dbReference>
<dbReference type="UniPathway" id="UPA00078">
    <property type="reaction ID" value="UER00161"/>
</dbReference>
<dbReference type="InterPro" id="IPR027417">
    <property type="entry name" value="P-loop_NTPase"/>
</dbReference>
<feature type="binding site" evidence="2">
    <location>
        <position position="367"/>
    </location>
    <ligand>
        <name>Mg(2+)</name>
        <dbReference type="ChEBI" id="CHEBI:18420"/>
    </ligand>
</feature>
<dbReference type="RefSeq" id="WP_186807736.1">
    <property type="nucleotide sequence ID" value="NZ_BJVC01000003.1"/>
</dbReference>
<name>A0A511BQI0_9PROT</name>
<dbReference type="Pfam" id="PF13649">
    <property type="entry name" value="Methyltransf_25"/>
    <property type="match status" value="1"/>
</dbReference>
<comment type="function">
    <text evidence="2">Catalyzes a mechanistically unusual reaction, the ATP-dependent insertion of CO2 between the N7 and N8 nitrogen atoms of 7,8-diaminopelargonic acid (DAPA, also called 7,8-diammoniononanoate) to form a ureido ring.</text>
</comment>
<comment type="similarity">
    <text evidence="2">Belongs to the dethiobiotin synthetase family.</text>
</comment>
<evidence type="ECO:0000256" key="2">
    <source>
        <dbReference type="HAMAP-Rule" id="MF_00336"/>
    </source>
</evidence>
<gene>
    <name evidence="2" type="primary">bioD</name>
    <name evidence="5" type="ORF">SSA02_17520</name>
</gene>
<comment type="subcellular location">
    <subcellularLocation>
        <location evidence="2">Cytoplasm</location>
    </subcellularLocation>
</comment>
<feature type="binding site" evidence="2">
    <location>
        <position position="311"/>
    </location>
    <ligand>
        <name>Mg(2+)</name>
        <dbReference type="ChEBI" id="CHEBI:18420"/>
    </ligand>
</feature>
<dbReference type="Pfam" id="PF13500">
    <property type="entry name" value="AAA_26"/>
    <property type="match status" value="1"/>
</dbReference>
<comment type="catalytic activity">
    <reaction evidence="2">
        <text>(7R,8S)-7,8-diammoniononanoate + CO2 + ATP = (4R,5S)-dethiobiotin + ADP + phosphate + 3 H(+)</text>
        <dbReference type="Rhea" id="RHEA:15805"/>
        <dbReference type="ChEBI" id="CHEBI:15378"/>
        <dbReference type="ChEBI" id="CHEBI:16526"/>
        <dbReference type="ChEBI" id="CHEBI:30616"/>
        <dbReference type="ChEBI" id="CHEBI:43474"/>
        <dbReference type="ChEBI" id="CHEBI:149469"/>
        <dbReference type="ChEBI" id="CHEBI:149473"/>
        <dbReference type="ChEBI" id="CHEBI:456216"/>
        <dbReference type="EC" id="6.3.3.3"/>
    </reaction>
</comment>
<keyword evidence="2" id="KW-0460">Magnesium</keyword>
<proteinExistence type="inferred from homology"/>
<dbReference type="CDD" id="cd03109">
    <property type="entry name" value="DTBS"/>
    <property type="match status" value="1"/>
</dbReference>
<feature type="binding site" evidence="2">
    <location>
        <position position="303"/>
    </location>
    <ligand>
        <name>substrate</name>
    </ligand>
</feature>
<sequence length="477" mass="51569">MTGGETGRRTGKRGTRGRTIGHRIGSAFDRASHYDEAARMQQIAARRLDLVLAGRFSRDDAPRRILELGCGTGLLTACLRDRYPEARIVAIDLSPRMIARARARVPDAIFHVMDAERPTLDESFDLICSNFCIQWFSNRKAAFARLAHCLVPDGRMEITTLARGSFAEWRAACAETDLPCAIPDYPGPDRLQQDWPVSLAGQWQCETLHDPVGSGRDFLRGLKTIGATARTADIRPATPAALRRAIETFDRNANSMTYEIAFGAAQKSRGLFVAGTDTGIGKTLVSAIVVRALDAHYWKPFQTGLADETGDTDTVRTLAALDDTRIVAPAYALRAPLSPDAAARREGRQIDIATVTLPECNAPLVVEGAGGLMVPLAGDLLLIDWLRTLGLPVLLVARSGLGTLNHTLLSLEALASRNIRVAGLVLNGPPNPDNRETLTRLSGIPVLAEIPEVPTPDPAWVAAQARQLAHTLTGLGF</sequence>
<dbReference type="GO" id="GO:0009102">
    <property type="term" value="P:biotin biosynthetic process"/>
    <property type="evidence" value="ECO:0007669"/>
    <property type="project" value="UniProtKB-UniRule"/>
</dbReference>
<dbReference type="Proteomes" id="UP000321405">
    <property type="component" value="Unassembled WGS sequence"/>
</dbReference>
<feature type="binding site" evidence="2">
    <location>
        <position position="311"/>
    </location>
    <ligand>
        <name>ATP</name>
        <dbReference type="ChEBI" id="CHEBI:30616"/>
    </ligand>
</feature>
<dbReference type="GO" id="GO:0005524">
    <property type="term" value="F:ATP binding"/>
    <property type="evidence" value="ECO:0007669"/>
    <property type="project" value="UniProtKB-UniRule"/>
</dbReference>
<dbReference type="SUPFAM" id="SSF52540">
    <property type="entry name" value="P-loop containing nucleoside triphosphate hydrolases"/>
    <property type="match status" value="1"/>
</dbReference>
<evidence type="ECO:0000313" key="5">
    <source>
        <dbReference type="EMBL" id="GEL02589.1"/>
    </source>
</evidence>
<comment type="cofactor">
    <cofactor evidence="2">
        <name>Mg(2+)</name>
        <dbReference type="ChEBI" id="CHEBI:18420"/>
    </cofactor>
</comment>
<comment type="caution">
    <text evidence="5">The sequence shown here is derived from an EMBL/GenBank/DDBJ whole genome shotgun (WGS) entry which is preliminary data.</text>
</comment>
<dbReference type="CDD" id="cd02440">
    <property type="entry name" value="AdoMet_MTases"/>
    <property type="match status" value="1"/>
</dbReference>
<dbReference type="GO" id="GO:0005737">
    <property type="term" value="C:cytoplasm"/>
    <property type="evidence" value="ECO:0007669"/>
    <property type="project" value="UniProtKB-SubCell"/>
</dbReference>
<reference evidence="5 6" key="1">
    <citation type="submission" date="2019-07" db="EMBL/GenBank/DDBJ databases">
        <title>Whole genome shotgun sequence of Swaminathania salitolerans NBRC 104436.</title>
        <authorList>
            <person name="Hosoyama A."/>
            <person name="Uohara A."/>
            <person name="Ohji S."/>
            <person name="Ichikawa N."/>
        </authorList>
    </citation>
    <scope>NUCLEOTIDE SEQUENCE [LARGE SCALE GENOMIC DNA]</scope>
    <source>
        <strain evidence="5 6">NBRC 104436</strain>
    </source>
</reference>
<feature type="binding site" evidence="2">
    <location>
        <begin position="367"/>
        <end position="370"/>
    </location>
    <ligand>
        <name>ATP</name>
        <dbReference type="ChEBI" id="CHEBI:30616"/>
    </ligand>
</feature>
<feature type="binding site" evidence="2">
    <location>
        <position position="452"/>
    </location>
    <ligand>
        <name>ATP</name>
        <dbReference type="ChEBI" id="CHEBI:30616"/>
    </ligand>
</feature>
<dbReference type="EC" id="6.3.3.3" evidence="2"/>
<organism evidence="5 6">
    <name type="scientific">Swaminathania salitolerans</name>
    <dbReference type="NCBI Taxonomy" id="182838"/>
    <lineage>
        <taxon>Bacteria</taxon>
        <taxon>Pseudomonadati</taxon>
        <taxon>Pseudomonadota</taxon>
        <taxon>Alphaproteobacteria</taxon>
        <taxon>Acetobacterales</taxon>
        <taxon>Acetobacteraceae</taxon>
        <taxon>Swaminathania</taxon>
    </lineage>
</organism>
<feature type="domain" description="Methyltransferase" evidence="4">
    <location>
        <begin position="65"/>
        <end position="154"/>
    </location>
</feature>
<dbReference type="HAMAP" id="MF_00336">
    <property type="entry name" value="BioD"/>
    <property type="match status" value="1"/>
</dbReference>
<dbReference type="GO" id="GO:0000287">
    <property type="term" value="F:magnesium ion binding"/>
    <property type="evidence" value="ECO:0007669"/>
    <property type="project" value="UniProtKB-UniRule"/>
</dbReference>
<feature type="active site" evidence="2">
    <location>
        <position position="299"/>
    </location>
</feature>
<keyword evidence="2" id="KW-0963">Cytoplasm</keyword>
<dbReference type="PANTHER" id="PTHR43210:SF5">
    <property type="entry name" value="DETHIOBIOTIN SYNTHETASE"/>
    <property type="match status" value="1"/>
</dbReference>
<dbReference type="GO" id="GO:0004141">
    <property type="term" value="F:dethiobiotin synthase activity"/>
    <property type="evidence" value="ECO:0007669"/>
    <property type="project" value="UniProtKB-UniRule"/>
</dbReference>
<keyword evidence="2" id="KW-0436">Ligase</keyword>
<keyword evidence="1 2" id="KW-0093">Biotin biosynthesis</keyword>
<feature type="compositionally biased region" description="Basic residues" evidence="3">
    <location>
        <begin position="9"/>
        <end position="20"/>
    </location>
</feature>
<evidence type="ECO:0000256" key="3">
    <source>
        <dbReference type="SAM" id="MobiDB-lite"/>
    </source>
</evidence>
<comment type="subunit">
    <text evidence="2">Homodimer.</text>
</comment>
<feature type="binding site" evidence="2">
    <location>
        <begin position="279"/>
        <end position="284"/>
    </location>
    <ligand>
        <name>ATP</name>
        <dbReference type="ChEBI" id="CHEBI:30616"/>
    </ligand>
</feature>
<dbReference type="InterPro" id="IPR041698">
    <property type="entry name" value="Methyltransf_25"/>
</dbReference>
<comment type="pathway">
    <text evidence="2">Cofactor biosynthesis; biotin biosynthesis; biotin from 7,8-diaminononanoate: step 1/2.</text>
</comment>
<dbReference type="SUPFAM" id="SSF53335">
    <property type="entry name" value="S-adenosyl-L-methionine-dependent methyltransferases"/>
    <property type="match status" value="1"/>
</dbReference>
<feature type="region of interest" description="Disordered" evidence="3">
    <location>
        <begin position="1"/>
        <end position="20"/>
    </location>
</feature>
<evidence type="ECO:0000313" key="6">
    <source>
        <dbReference type="Proteomes" id="UP000321405"/>
    </source>
</evidence>
<accession>A0A511BQI0</accession>
<keyword evidence="2" id="KW-0479">Metal-binding</keyword>
<keyword evidence="6" id="KW-1185">Reference proteome</keyword>
<comment type="caution">
    <text evidence="2">Lacks conserved residue(s) required for the propagation of feature annotation.</text>
</comment>
<evidence type="ECO:0000259" key="4">
    <source>
        <dbReference type="Pfam" id="PF13649"/>
    </source>
</evidence>
<keyword evidence="2" id="KW-0547">Nucleotide-binding</keyword>
<dbReference type="EMBL" id="BJVC01000003">
    <property type="protein sequence ID" value="GEL02589.1"/>
    <property type="molecule type" value="Genomic_DNA"/>
</dbReference>
<dbReference type="Gene3D" id="3.40.50.300">
    <property type="entry name" value="P-loop containing nucleotide triphosphate hydrolases"/>
    <property type="match status" value="1"/>
</dbReference>